<gene>
    <name evidence="1" type="ORF">EIP91_009635</name>
</gene>
<dbReference type="EMBL" id="RWJN01000555">
    <property type="protein sequence ID" value="TCD60714.1"/>
    <property type="molecule type" value="Genomic_DNA"/>
</dbReference>
<organism evidence="1 2">
    <name type="scientific">Steccherinum ochraceum</name>
    <dbReference type="NCBI Taxonomy" id="92696"/>
    <lineage>
        <taxon>Eukaryota</taxon>
        <taxon>Fungi</taxon>
        <taxon>Dikarya</taxon>
        <taxon>Basidiomycota</taxon>
        <taxon>Agaricomycotina</taxon>
        <taxon>Agaricomycetes</taxon>
        <taxon>Polyporales</taxon>
        <taxon>Steccherinaceae</taxon>
        <taxon>Steccherinum</taxon>
    </lineage>
</organism>
<protein>
    <submittedName>
        <fullName evidence="1">Uncharacterized protein</fullName>
    </submittedName>
</protein>
<reference evidence="1 2" key="1">
    <citation type="submission" date="2018-11" db="EMBL/GenBank/DDBJ databases">
        <title>Genome assembly of Steccherinum ochraceum LE-BIN_3174, the white-rot fungus of the Steccherinaceae family (The Residual Polyporoid clade, Polyporales, Basidiomycota).</title>
        <authorList>
            <person name="Fedorova T.V."/>
            <person name="Glazunova O.A."/>
            <person name="Landesman E.O."/>
            <person name="Moiseenko K.V."/>
            <person name="Psurtseva N.V."/>
            <person name="Savinova O.S."/>
            <person name="Shakhova N.V."/>
            <person name="Tyazhelova T.V."/>
            <person name="Vasina D.V."/>
        </authorList>
    </citation>
    <scope>NUCLEOTIDE SEQUENCE [LARGE SCALE GENOMIC DNA]</scope>
    <source>
        <strain evidence="1 2">LE-BIN_3174</strain>
    </source>
</reference>
<evidence type="ECO:0000313" key="2">
    <source>
        <dbReference type="Proteomes" id="UP000292702"/>
    </source>
</evidence>
<comment type="caution">
    <text evidence="1">The sequence shown here is derived from an EMBL/GenBank/DDBJ whole genome shotgun (WGS) entry which is preliminary data.</text>
</comment>
<dbReference type="AlphaFoldDB" id="A0A4R0RE38"/>
<sequence>MTTNAMLHDVGVLPLPLVARVFRPQVVNVAVLLVQRQLSLSHDCSVGAAATLGSSADTFSFDDRPERLDVTNTPFSPSSLSATPRFDGQCLTKPSGYTPMPENTPFQGNKHLNSSITWTQTHPSRHAVVIAVGDSGDLC</sequence>
<accession>A0A4R0RE38</accession>
<proteinExistence type="predicted"/>
<evidence type="ECO:0000313" key="1">
    <source>
        <dbReference type="EMBL" id="TCD60714.1"/>
    </source>
</evidence>
<keyword evidence="2" id="KW-1185">Reference proteome</keyword>
<dbReference type="Proteomes" id="UP000292702">
    <property type="component" value="Unassembled WGS sequence"/>
</dbReference>
<name>A0A4R0RE38_9APHY</name>